<name>A0AC58TVS7_TOBAC</name>
<dbReference type="Proteomes" id="UP000790787">
    <property type="component" value="Chromosome 3"/>
</dbReference>
<proteinExistence type="predicted"/>
<accession>A0AC58TVS7</accession>
<reference evidence="2" key="2">
    <citation type="submission" date="2025-08" db="UniProtKB">
        <authorList>
            <consortium name="RefSeq"/>
        </authorList>
    </citation>
    <scope>IDENTIFICATION</scope>
    <source>
        <tissue evidence="2">Leaf</tissue>
    </source>
</reference>
<evidence type="ECO:0000313" key="1">
    <source>
        <dbReference type="Proteomes" id="UP000790787"/>
    </source>
</evidence>
<protein>
    <submittedName>
        <fullName evidence="2">Uncharacterized protein LOC142176979</fullName>
    </submittedName>
</protein>
<keyword evidence="1" id="KW-1185">Reference proteome</keyword>
<gene>
    <name evidence="2" type="primary">LOC142176979</name>
</gene>
<evidence type="ECO:0000313" key="2">
    <source>
        <dbReference type="RefSeq" id="XP_075101328.1"/>
    </source>
</evidence>
<organism evidence="1 2">
    <name type="scientific">Nicotiana tabacum</name>
    <name type="common">Common tobacco</name>
    <dbReference type="NCBI Taxonomy" id="4097"/>
    <lineage>
        <taxon>Eukaryota</taxon>
        <taxon>Viridiplantae</taxon>
        <taxon>Streptophyta</taxon>
        <taxon>Embryophyta</taxon>
        <taxon>Tracheophyta</taxon>
        <taxon>Spermatophyta</taxon>
        <taxon>Magnoliopsida</taxon>
        <taxon>eudicotyledons</taxon>
        <taxon>Gunneridae</taxon>
        <taxon>Pentapetalae</taxon>
        <taxon>asterids</taxon>
        <taxon>lamiids</taxon>
        <taxon>Solanales</taxon>
        <taxon>Solanaceae</taxon>
        <taxon>Nicotianoideae</taxon>
        <taxon>Nicotianeae</taxon>
        <taxon>Nicotiana</taxon>
    </lineage>
</organism>
<reference evidence="1" key="1">
    <citation type="journal article" date="2014" name="Nat. Commun.">
        <title>The tobacco genome sequence and its comparison with those of tomato and potato.</title>
        <authorList>
            <person name="Sierro N."/>
            <person name="Battey J.N."/>
            <person name="Ouadi S."/>
            <person name="Bakaher N."/>
            <person name="Bovet L."/>
            <person name="Willig A."/>
            <person name="Goepfert S."/>
            <person name="Peitsch M.C."/>
            <person name="Ivanov N.V."/>
        </authorList>
    </citation>
    <scope>NUCLEOTIDE SEQUENCE [LARGE SCALE GENOMIC DNA]</scope>
</reference>
<sequence>MNSVVEEGHAEVNSTSLTWDWRNKYIDYLEKGKLPSDLNKSRALRAKAARFSLVKGKLFKRSFFGLLARCVGLGETDYAMREVDEVTCGNHLRVESLVRKLIRAGYYWNEMEKDAKGFVQKCNECQRDAPIIYQLGEMIHPVLSPWPFIKLEMDIVGPLPWMPGCWLRSYVTTGSSSLPTRCLVEGKFDNLV</sequence>
<dbReference type="RefSeq" id="XP_075101328.1">
    <property type="nucleotide sequence ID" value="XM_075245227.1"/>
</dbReference>